<evidence type="ECO:0000256" key="6">
    <source>
        <dbReference type="ARBA" id="ARBA00022553"/>
    </source>
</evidence>
<evidence type="ECO:0000256" key="1">
    <source>
        <dbReference type="ARBA" id="ARBA00000085"/>
    </source>
</evidence>
<evidence type="ECO:0000259" key="19">
    <source>
        <dbReference type="PROSITE" id="PS50109"/>
    </source>
</evidence>
<dbReference type="InterPro" id="IPR003661">
    <property type="entry name" value="HisK_dim/P_dom"/>
</dbReference>
<dbReference type="SMART" id="SM00448">
    <property type="entry name" value="REC"/>
    <property type="match status" value="1"/>
</dbReference>
<evidence type="ECO:0000256" key="5">
    <source>
        <dbReference type="ARBA" id="ARBA00022475"/>
    </source>
</evidence>
<feature type="domain" description="HAMP" evidence="21">
    <location>
        <begin position="370"/>
        <end position="422"/>
    </location>
</feature>
<dbReference type="EMBL" id="PVWJ01000051">
    <property type="protein sequence ID" value="PSB02723.1"/>
    <property type="molecule type" value="Genomic_DNA"/>
</dbReference>
<dbReference type="CDD" id="cd00082">
    <property type="entry name" value="HisKA"/>
    <property type="match status" value="1"/>
</dbReference>
<dbReference type="PANTHER" id="PTHR45339:SF1">
    <property type="entry name" value="HYBRID SIGNAL TRANSDUCTION HISTIDINE KINASE J"/>
    <property type="match status" value="1"/>
</dbReference>
<gene>
    <name evidence="22" type="ORF">C7B64_11875</name>
</gene>
<dbReference type="SMART" id="SM00387">
    <property type="entry name" value="HATPase_c"/>
    <property type="match status" value="1"/>
</dbReference>
<dbReference type="Gene3D" id="3.30.450.20">
    <property type="entry name" value="PAS domain"/>
    <property type="match status" value="1"/>
</dbReference>
<dbReference type="AlphaFoldDB" id="A0A2T1C3M9"/>
<dbReference type="InterPro" id="IPR011006">
    <property type="entry name" value="CheY-like_superfamily"/>
</dbReference>
<keyword evidence="7" id="KW-0808">Transferase</keyword>
<dbReference type="Pfam" id="PF00512">
    <property type="entry name" value="HisKA"/>
    <property type="match status" value="1"/>
</dbReference>
<dbReference type="SMART" id="SM00304">
    <property type="entry name" value="HAMP"/>
    <property type="match status" value="1"/>
</dbReference>
<dbReference type="GO" id="GO:0005524">
    <property type="term" value="F:ATP binding"/>
    <property type="evidence" value="ECO:0007669"/>
    <property type="project" value="UniProtKB-KW"/>
</dbReference>
<dbReference type="Pfam" id="PF02518">
    <property type="entry name" value="HATPase_c"/>
    <property type="match status" value="1"/>
</dbReference>
<reference evidence="22 23" key="1">
    <citation type="submission" date="2018-02" db="EMBL/GenBank/DDBJ databases">
        <authorList>
            <person name="Cohen D.B."/>
            <person name="Kent A.D."/>
        </authorList>
    </citation>
    <scope>NUCLEOTIDE SEQUENCE [LARGE SCALE GENOMIC DNA]</scope>
    <source>
        <strain evidence="22 23">CCAP 1448/3</strain>
    </source>
</reference>
<proteinExistence type="inferred from homology"/>
<dbReference type="FunFam" id="3.30.565.10:FF:000010">
    <property type="entry name" value="Sensor histidine kinase RcsC"/>
    <property type="match status" value="1"/>
</dbReference>
<dbReference type="OrthoDB" id="581426at2"/>
<dbReference type="PROSITE" id="PS50885">
    <property type="entry name" value="HAMP"/>
    <property type="match status" value="1"/>
</dbReference>
<evidence type="ECO:0000256" key="17">
    <source>
        <dbReference type="PROSITE-ProRule" id="PRU00169"/>
    </source>
</evidence>
<dbReference type="SUPFAM" id="SSF52172">
    <property type="entry name" value="CheY-like"/>
    <property type="match status" value="1"/>
</dbReference>
<dbReference type="Pfam" id="PF02743">
    <property type="entry name" value="dCache_1"/>
    <property type="match status" value="1"/>
</dbReference>
<dbReference type="CDD" id="cd06225">
    <property type="entry name" value="HAMP"/>
    <property type="match status" value="1"/>
</dbReference>
<feature type="domain" description="Histidine kinase" evidence="19">
    <location>
        <begin position="462"/>
        <end position="687"/>
    </location>
</feature>
<keyword evidence="23" id="KW-1185">Reference proteome</keyword>
<feature type="modified residue" description="4-aspartylphosphate" evidence="17">
    <location>
        <position position="762"/>
    </location>
</feature>
<dbReference type="SUPFAM" id="SSF158472">
    <property type="entry name" value="HAMP domain-like"/>
    <property type="match status" value="1"/>
</dbReference>
<feature type="domain" description="Response regulatory" evidence="20">
    <location>
        <begin position="713"/>
        <end position="829"/>
    </location>
</feature>
<dbReference type="InterPro" id="IPR004358">
    <property type="entry name" value="Sig_transdc_His_kin-like_C"/>
</dbReference>
<evidence type="ECO:0000256" key="11">
    <source>
        <dbReference type="ARBA" id="ARBA00022840"/>
    </source>
</evidence>
<evidence type="ECO:0000256" key="15">
    <source>
        <dbReference type="ARBA" id="ARBA00023306"/>
    </source>
</evidence>
<evidence type="ECO:0000313" key="22">
    <source>
        <dbReference type="EMBL" id="PSB02723.1"/>
    </source>
</evidence>
<dbReference type="SUPFAM" id="SSF47384">
    <property type="entry name" value="Homodimeric domain of signal transducing histidine kinase"/>
    <property type="match status" value="1"/>
</dbReference>
<dbReference type="Pfam" id="PF00072">
    <property type="entry name" value="Response_reg"/>
    <property type="match status" value="1"/>
</dbReference>
<dbReference type="InterPro" id="IPR001789">
    <property type="entry name" value="Sig_transdc_resp-reg_receiver"/>
</dbReference>
<dbReference type="RefSeq" id="WP_106288867.1">
    <property type="nucleotide sequence ID" value="NZ_CAWNTC010000044.1"/>
</dbReference>
<dbReference type="Proteomes" id="UP000238762">
    <property type="component" value="Unassembled WGS sequence"/>
</dbReference>
<dbReference type="Gene3D" id="3.40.50.2300">
    <property type="match status" value="1"/>
</dbReference>
<keyword evidence="10 22" id="KW-0418">Kinase</keyword>
<dbReference type="CDD" id="cd16922">
    <property type="entry name" value="HATPase_EvgS-ArcB-TorS-like"/>
    <property type="match status" value="1"/>
</dbReference>
<accession>A0A2T1C3M9</accession>
<sequence>MTPKTNYGQYLAKFPLRFFLIVPFVMQVFLAVGLVGYLSFRNGQKAVNRLVEHLSNEVSDRVDQHLDSYLGLPPQIGALGVDALQTGLIDIHNFRQAERFFWKQAHIYPNINFIGYYLNTGAGGGAGRWLPGQGVTVVQHSLVDGKDYAYATDAQGNRTKLLDATKYDARQDQWYQDGVKARKPVWSKIYTAEGFTGYVAATVAYPIYDKKRQLIGVFSTDLLLSEISNFLRQLQISPQGRVFIIERDGMLVGNSSVRETYNIVNGKTQRLSALNSPDPQIRMTAEHLKEKFGSFQAITSEKQLEFFWDDQRQFVQVLPWRDRYGLDWVVIVTIPESDFMGEINANTRTTILLCFAALMTTTLLGMLTSRWITSPIEHLSNASQAIAGGDLNQKVEVKSIRELNSLSQAFNGMAQQLRDWVDLLEKRVSERTVQLAEATKEAETAKSSAIAANRAKSEFLANMSHELRTPLNAILGFAQVMNRDRELKPEQQENLGIITRSGEHLLSLINDVLDMSKIEAGRIALNQNDFDLYAVLETIEEMLILRANLKGLSLIIDRAEDLPRYIKTDEKKLRQVLLNLLGNAIKFTQKGHIWLRVQTQYIASVDSPEKTYLKFIVEDTGPGIAPQDLESLFEPFVQTEIGRQSEQGTGLGLAISRKFVQLMGGDLKVSSQLGQGASFEFQIPLELSDLAHIPRHQKTRRVVGLVPDQPRYRILVVDDRWENRQVIVKLLRPIGFEVQEAANGQEALALWSSWEPHLIWMDMRMPVMNGFEATQQIKSHLQGHATIIIALTASALIEEIPSIRAVGCDDFVRKPFLEHEIFDKIGQFLGVKYIYETLVISEPEATPIEQLTKSALTVMPPKWWLYLSDAASELDRDKITQLIVEIPVEHLALRKDLQRKVDNFDFDLIMNMAQQIENL</sequence>
<dbReference type="Gene3D" id="6.10.340.10">
    <property type="match status" value="1"/>
</dbReference>
<dbReference type="GO" id="GO:0005886">
    <property type="term" value="C:plasma membrane"/>
    <property type="evidence" value="ECO:0007669"/>
    <property type="project" value="UniProtKB-SubCell"/>
</dbReference>
<comment type="subcellular location">
    <subcellularLocation>
        <location evidence="2">Cell membrane</location>
        <topology evidence="2">Multi-pass membrane protein</topology>
    </subcellularLocation>
</comment>
<dbReference type="InterPro" id="IPR003660">
    <property type="entry name" value="HAMP_dom"/>
</dbReference>
<dbReference type="Gene3D" id="3.30.565.10">
    <property type="entry name" value="Histidine kinase-like ATPase, C-terminal domain"/>
    <property type="match status" value="1"/>
</dbReference>
<dbReference type="InterPro" id="IPR003594">
    <property type="entry name" value="HATPase_dom"/>
</dbReference>
<dbReference type="PROSITE" id="PS50110">
    <property type="entry name" value="RESPONSE_REGULATORY"/>
    <property type="match status" value="1"/>
</dbReference>
<evidence type="ECO:0000256" key="9">
    <source>
        <dbReference type="ARBA" id="ARBA00022741"/>
    </source>
</evidence>
<dbReference type="GO" id="GO:0000155">
    <property type="term" value="F:phosphorelay sensor kinase activity"/>
    <property type="evidence" value="ECO:0007669"/>
    <property type="project" value="InterPro"/>
</dbReference>
<feature type="transmembrane region" description="Helical" evidence="18">
    <location>
        <begin position="20"/>
        <end position="40"/>
    </location>
</feature>
<dbReference type="InterPro" id="IPR036890">
    <property type="entry name" value="HATPase_C_sf"/>
</dbReference>
<dbReference type="PROSITE" id="PS50109">
    <property type="entry name" value="HIS_KIN"/>
    <property type="match status" value="1"/>
</dbReference>
<dbReference type="EC" id="2.7.13.3" evidence="4"/>
<dbReference type="SUPFAM" id="SSF55874">
    <property type="entry name" value="ATPase domain of HSP90 chaperone/DNA topoisomerase II/histidine kinase"/>
    <property type="match status" value="1"/>
</dbReference>
<dbReference type="CDD" id="cd12913">
    <property type="entry name" value="PDC1_MCP_like"/>
    <property type="match status" value="1"/>
</dbReference>
<dbReference type="SMART" id="SM00388">
    <property type="entry name" value="HisKA"/>
    <property type="match status" value="1"/>
</dbReference>
<evidence type="ECO:0000259" key="21">
    <source>
        <dbReference type="PROSITE" id="PS50885"/>
    </source>
</evidence>
<evidence type="ECO:0000256" key="10">
    <source>
        <dbReference type="ARBA" id="ARBA00022777"/>
    </source>
</evidence>
<comment type="similarity">
    <text evidence="3">In the N-terminal section; belongs to the phytochrome family.</text>
</comment>
<keyword evidence="12 18" id="KW-1133">Transmembrane helix</keyword>
<keyword evidence="6 17" id="KW-0597">Phosphoprotein</keyword>
<evidence type="ECO:0000256" key="12">
    <source>
        <dbReference type="ARBA" id="ARBA00022989"/>
    </source>
</evidence>
<protein>
    <recommendedName>
        <fullName evidence="16">Circadian input-output histidine kinase CikA</fullName>
        <ecNumber evidence="4">2.7.13.3</ecNumber>
    </recommendedName>
</protein>
<evidence type="ECO:0000256" key="7">
    <source>
        <dbReference type="ARBA" id="ARBA00022679"/>
    </source>
</evidence>
<dbReference type="CDD" id="cd17546">
    <property type="entry name" value="REC_hyHK_CKI1_RcsC-like"/>
    <property type="match status" value="1"/>
</dbReference>
<dbReference type="InterPro" id="IPR033479">
    <property type="entry name" value="dCache_1"/>
</dbReference>
<reference evidence="22 23" key="2">
    <citation type="submission" date="2018-03" db="EMBL/GenBank/DDBJ databases">
        <title>The ancient ancestry and fast evolution of plastids.</title>
        <authorList>
            <person name="Moore K.R."/>
            <person name="Magnabosco C."/>
            <person name="Momper L."/>
            <person name="Gold D.A."/>
            <person name="Bosak T."/>
            <person name="Fournier G.P."/>
        </authorList>
    </citation>
    <scope>NUCLEOTIDE SEQUENCE [LARGE SCALE GENOMIC DNA]</scope>
    <source>
        <strain evidence="22 23">CCAP 1448/3</strain>
    </source>
</reference>
<keyword evidence="13" id="KW-0902">Two-component regulatory system</keyword>
<evidence type="ECO:0000256" key="2">
    <source>
        <dbReference type="ARBA" id="ARBA00004651"/>
    </source>
</evidence>
<evidence type="ECO:0000259" key="20">
    <source>
        <dbReference type="PROSITE" id="PS50110"/>
    </source>
</evidence>
<evidence type="ECO:0000256" key="16">
    <source>
        <dbReference type="ARBA" id="ARBA00074306"/>
    </source>
</evidence>
<evidence type="ECO:0000256" key="18">
    <source>
        <dbReference type="SAM" id="Phobius"/>
    </source>
</evidence>
<feature type="transmembrane region" description="Helical" evidence="18">
    <location>
        <begin position="350"/>
        <end position="372"/>
    </location>
</feature>
<comment type="catalytic activity">
    <reaction evidence="1">
        <text>ATP + protein L-histidine = ADP + protein N-phospho-L-histidine.</text>
        <dbReference type="EC" id="2.7.13.3"/>
    </reaction>
</comment>
<dbReference type="Pfam" id="PF00672">
    <property type="entry name" value="HAMP"/>
    <property type="match status" value="1"/>
</dbReference>
<organism evidence="22 23">
    <name type="scientific">Merismopedia glauca CCAP 1448/3</name>
    <dbReference type="NCBI Taxonomy" id="1296344"/>
    <lineage>
        <taxon>Bacteria</taxon>
        <taxon>Bacillati</taxon>
        <taxon>Cyanobacteriota</taxon>
        <taxon>Cyanophyceae</taxon>
        <taxon>Synechococcales</taxon>
        <taxon>Merismopediaceae</taxon>
        <taxon>Merismopedia</taxon>
    </lineage>
</organism>
<dbReference type="PRINTS" id="PR00344">
    <property type="entry name" value="BCTRLSENSOR"/>
</dbReference>
<dbReference type="InterPro" id="IPR036097">
    <property type="entry name" value="HisK_dim/P_sf"/>
</dbReference>
<evidence type="ECO:0000256" key="13">
    <source>
        <dbReference type="ARBA" id="ARBA00023012"/>
    </source>
</evidence>
<keyword evidence="14 18" id="KW-0472">Membrane</keyword>
<evidence type="ECO:0000313" key="23">
    <source>
        <dbReference type="Proteomes" id="UP000238762"/>
    </source>
</evidence>
<dbReference type="Gene3D" id="1.10.287.130">
    <property type="match status" value="1"/>
</dbReference>
<dbReference type="PANTHER" id="PTHR45339">
    <property type="entry name" value="HYBRID SIGNAL TRANSDUCTION HISTIDINE KINASE J"/>
    <property type="match status" value="1"/>
</dbReference>
<dbReference type="InterPro" id="IPR005467">
    <property type="entry name" value="His_kinase_dom"/>
</dbReference>
<keyword evidence="11" id="KW-0067">ATP-binding</keyword>
<keyword evidence="8 18" id="KW-0812">Transmembrane</keyword>
<name>A0A2T1C3M9_9CYAN</name>
<keyword evidence="15" id="KW-0131">Cell cycle</keyword>
<dbReference type="FunFam" id="1.10.287.130:FF:000038">
    <property type="entry name" value="Sensory transduction histidine kinase"/>
    <property type="match status" value="1"/>
</dbReference>
<evidence type="ECO:0000256" key="4">
    <source>
        <dbReference type="ARBA" id="ARBA00012438"/>
    </source>
</evidence>
<keyword evidence="9" id="KW-0547">Nucleotide-binding</keyword>
<evidence type="ECO:0000256" key="8">
    <source>
        <dbReference type="ARBA" id="ARBA00022692"/>
    </source>
</evidence>
<comment type="caution">
    <text evidence="22">The sequence shown here is derived from an EMBL/GenBank/DDBJ whole genome shotgun (WGS) entry which is preliminary data.</text>
</comment>
<evidence type="ECO:0000256" key="3">
    <source>
        <dbReference type="ARBA" id="ARBA00006402"/>
    </source>
</evidence>
<evidence type="ECO:0000256" key="14">
    <source>
        <dbReference type="ARBA" id="ARBA00023136"/>
    </source>
</evidence>
<keyword evidence="5" id="KW-1003">Cell membrane</keyword>